<dbReference type="RefSeq" id="XP_024326373.1">
    <property type="nucleotide sequence ID" value="XM_024466213.1"/>
</dbReference>
<proteinExistence type="predicted"/>
<organism evidence="2">
    <name type="scientific">Pseudogymnoascus destructans</name>
    <dbReference type="NCBI Taxonomy" id="655981"/>
    <lineage>
        <taxon>Eukaryota</taxon>
        <taxon>Fungi</taxon>
        <taxon>Dikarya</taxon>
        <taxon>Ascomycota</taxon>
        <taxon>Pezizomycotina</taxon>
        <taxon>Leotiomycetes</taxon>
        <taxon>Thelebolales</taxon>
        <taxon>Thelebolaceae</taxon>
        <taxon>Pseudogymnoascus</taxon>
    </lineage>
</organism>
<dbReference type="GO" id="GO:0046983">
    <property type="term" value="F:protein dimerization activity"/>
    <property type="evidence" value="ECO:0007669"/>
    <property type="project" value="InterPro"/>
</dbReference>
<reference evidence="2" key="1">
    <citation type="submission" date="2016-03" db="EMBL/GenBank/DDBJ databases">
        <title>Updated assembly of Pseudogymnoascus destructans, the fungus causing white-nose syndrome of bats.</title>
        <authorList>
            <person name="Palmer J.M."/>
            <person name="Drees K.P."/>
            <person name="Foster J.T."/>
            <person name="Lindner D.L."/>
        </authorList>
    </citation>
    <scope>NUCLEOTIDE SEQUENCE [LARGE SCALE GENOMIC DNA]</scope>
    <source>
        <strain evidence="2">20631-21</strain>
    </source>
</reference>
<dbReference type="InterPro" id="IPR052717">
    <property type="entry name" value="Vacuolar_transposase_reg"/>
</dbReference>
<name>A0A177AG63_9PEZI</name>
<dbReference type="AlphaFoldDB" id="A0A177AG63"/>
<dbReference type="GeneID" id="36285633"/>
<feature type="domain" description="HAT C-terminal dimerisation" evidence="1">
    <location>
        <begin position="112"/>
        <end position="168"/>
    </location>
</feature>
<dbReference type="EMBL" id="KV441390">
    <property type="protein sequence ID" value="OAF61095.1"/>
    <property type="molecule type" value="Genomic_DNA"/>
</dbReference>
<dbReference type="GO" id="GO:0005634">
    <property type="term" value="C:nucleus"/>
    <property type="evidence" value="ECO:0007669"/>
    <property type="project" value="TreeGrafter"/>
</dbReference>
<dbReference type="PANTHER" id="PTHR46169:SF29">
    <property type="entry name" value="DNA REPLICATION-RELATED ELEMENT FACTOR, ISOFORM A"/>
    <property type="match status" value="1"/>
</dbReference>
<evidence type="ECO:0000313" key="2">
    <source>
        <dbReference type="EMBL" id="OAF61095.1"/>
    </source>
</evidence>
<dbReference type="InterPro" id="IPR012337">
    <property type="entry name" value="RNaseH-like_sf"/>
</dbReference>
<evidence type="ECO:0000259" key="1">
    <source>
        <dbReference type="Pfam" id="PF05699"/>
    </source>
</evidence>
<dbReference type="SUPFAM" id="SSF53098">
    <property type="entry name" value="Ribonuclease H-like"/>
    <property type="match status" value="1"/>
</dbReference>
<dbReference type="GO" id="GO:0006357">
    <property type="term" value="P:regulation of transcription by RNA polymerase II"/>
    <property type="evidence" value="ECO:0007669"/>
    <property type="project" value="TreeGrafter"/>
</dbReference>
<dbReference type="OrthoDB" id="3560146at2759"/>
<accession>A0A177AG63</accession>
<protein>
    <recommendedName>
        <fullName evidence="1">HAT C-terminal dimerisation domain-containing protein</fullName>
    </recommendedName>
</protein>
<sequence length="177" mass="20787">MQQLDISMQDIALTTEDWAIIKDLEQLIVFKKIYPDSIDDIRRSRARAQFEDVCRKYKTRQYHLDTERIEHETALSFALGNANNREQEPDSDEDLFASEGISFEEPEWKRWMLEPRPGEHTDIFKYWSSKQYQYPIVAQVARDHLAISATSAPSERVFSNGSDIYHKETKQVITINN</sequence>
<dbReference type="Pfam" id="PF05699">
    <property type="entry name" value="Dimer_Tnp_hAT"/>
    <property type="match status" value="1"/>
</dbReference>
<gene>
    <name evidence="2" type="ORF">VC83_02552</name>
</gene>
<dbReference type="PANTHER" id="PTHR46169">
    <property type="entry name" value="DNA REPLICATION-RELATED ELEMENT FACTOR, ISOFORM A"/>
    <property type="match status" value="1"/>
</dbReference>
<dbReference type="Proteomes" id="UP000077154">
    <property type="component" value="Unassembled WGS sequence"/>
</dbReference>
<dbReference type="InterPro" id="IPR008906">
    <property type="entry name" value="HATC_C_dom"/>
</dbReference>